<protein>
    <submittedName>
        <fullName evidence="2">Uncharacterized protein</fullName>
    </submittedName>
</protein>
<accession>A0A8H5C2G9</accession>
<feature type="compositionally biased region" description="Basic residues" evidence="1">
    <location>
        <begin position="72"/>
        <end position="81"/>
    </location>
</feature>
<evidence type="ECO:0000313" key="2">
    <source>
        <dbReference type="EMBL" id="KAF5333935.1"/>
    </source>
</evidence>
<feature type="region of interest" description="Disordered" evidence="1">
    <location>
        <begin position="192"/>
        <end position="221"/>
    </location>
</feature>
<reference evidence="2 3" key="1">
    <citation type="journal article" date="2020" name="ISME J.">
        <title>Uncovering the hidden diversity of litter-decomposition mechanisms in mushroom-forming fungi.</title>
        <authorList>
            <person name="Floudas D."/>
            <person name="Bentzer J."/>
            <person name="Ahren D."/>
            <person name="Johansson T."/>
            <person name="Persson P."/>
            <person name="Tunlid A."/>
        </authorList>
    </citation>
    <scope>NUCLEOTIDE SEQUENCE [LARGE SCALE GENOMIC DNA]</scope>
    <source>
        <strain evidence="2 3">CBS 291.85</strain>
    </source>
</reference>
<feature type="region of interest" description="Disordered" evidence="1">
    <location>
        <begin position="36"/>
        <end position="110"/>
    </location>
</feature>
<feature type="compositionally biased region" description="Low complexity" evidence="1">
    <location>
        <begin position="36"/>
        <end position="60"/>
    </location>
</feature>
<sequence length="500" mass="53924">MMRNTISRPAAPVSAPYSTQANPDVPSIRLIAATPSASGLSSEASTSMNSSWTSVPSVSSPIAPKNDDAAPRKRLVPKKSKLGLLGVGSSKEKDKESQRGKDLSDVVRRVGASSSSRRGFDIYVDPADDPEIGEILMVKKKKSRAGFGWYEMGYGRRRSRGSNEYTVGYATSGSYAQAQGRRKRQVVEYWTRKKGLQGEGERKGEGEGEDQAPEPFKSVSDVQSRARFNSLDSGIVLNSPTFAAPAYDARNISNPQLLNVNVDRVVSDDCRPAPISTSRSATPTMGGLLAPPSSAGTEPSNNQGSIALRAMRSMRSLAHIGSWAQLKNGAPGDDAPMEKKDERKGKENDKKTKAKGEKKFKDKDESTREKKKTKKDKDDRKEKEKEKKGRAQTVRGSSSSFEVGALTASPEAAQTMMKKKRSILGLGLPSTMRLPAVRSGSTTSSIGAPSSIEGNVDNNRLSVESAVMMAARARSGSCLSTASSLRPFVDHIFQLEDVVR</sequence>
<gene>
    <name evidence="2" type="ORF">D9758_018162</name>
</gene>
<feature type="compositionally biased region" description="Basic and acidic residues" evidence="1">
    <location>
        <begin position="375"/>
        <end position="389"/>
    </location>
</feature>
<evidence type="ECO:0000256" key="1">
    <source>
        <dbReference type="SAM" id="MobiDB-lite"/>
    </source>
</evidence>
<dbReference type="Proteomes" id="UP000559256">
    <property type="component" value="Unassembled WGS sequence"/>
</dbReference>
<feature type="compositionally biased region" description="Basic and acidic residues" evidence="1">
    <location>
        <begin position="90"/>
        <end position="108"/>
    </location>
</feature>
<comment type="caution">
    <text evidence="2">The sequence shown here is derived from an EMBL/GenBank/DDBJ whole genome shotgun (WGS) entry which is preliminary data.</text>
</comment>
<name>A0A8H5C2G9_9AGAR</name>
<feature type="region of interest" description="Disordered" evidence="1">
    <location>
        <begin position="271"/>
        <end position="303"/>
    </location>
</feature>
<organism evidence="2 3">
    <name type="scientific">Tetrapyrgos nigripes</name>
    <dbReference type="NCBI Taxonomy" id="182062"/>
    <lineage>
        <taxon>Eukaryota</taxon>
        <taxon>Fungi</taxon>
        <taxon>Dikarya</taxon>
        <taxon>Basidiomycota</taxon>
        <taxon>Agaricomycotina</taxon>
        <taxon>Agaricomycetes</taxon>
        <taxon>Agaricomycetidae</taxon>
        <taxon>Agaricales</taxon>
        <taxon>Marasmiineae</taxon>
        <taxon>Marasmiaceae</taxon>
        <taxon>Tetrapyrgos</taxon>
    </lineage>
</organism>
<evidence type="ECO:0000313" key="3">
    <source>
        <dbReference type="Proteomes" id="UP000559256"/>
    </source>
</evidence>
<dbReference type="EMBL" id="JAACJM010000278">
    <property type="protein sequence ID" value="KAF5333935.1"/>
    <property type="molecule type" value="Genomic_DNA"/>
</dbReference>
<dbReference type="OrthoDB" id="3071478at2759"/>
<keyword evidence="3" id="KW-1185">Reference proteome</keyword>
<feature type="compositionally biased region" description="Basic and acidic residues" evidence="1">
    <location>
        <begin position="336"/>
        <end position="368"/>
    </location>
</feature>
<feature type="compositionally biased region" description="Polar residues" evidence="1">
    <location>
        <begin position="294"/>
        <end position="303"/>
    </location>
</feature>
<feature type="region of interest" description="Disordered" evidence="1">
    <location>
        <begin position="322"/>
        <end position="406"/>
    </location>
</feature>
<feature type="region of interest" description="Disordered" evidence="1">
    <location>
        <begin position="1"/>
        <end position="23"/>
    </location>
</feature>
<dbReference type="AlphaFoldDB" id="A0A8H5C2G9"/>
<proteinExistence type="predicted"/>